<sequence length="102" mass="11481">NLQPNSILKLVESYVQNKSKQLRNYSHPGAIDSLVQYHRLLLVDDYSYGRWGTAGQEYKLCSVTKCRAVDCVTRFGCVCSTREDLSIGSYFLQHGTCSVLAI</sequence>
<reference evidence="1" key="1">
    <citation type="submission" date="2023-03" db="EMBL/GenBank/DDBJ databases">
        <authorList>
            <person name="Steffen K."/>
            <person name="Cardenas P."/>
        </authorList>
    </citation>
    <scope>NUCLEOTIDE SEQUENCE</scope>
</reference>
<evidence type="ECO:0000313" key="1">
    <source>
        <dbReference type="EMBL" id="CAI8040830.1"/>
    </source>
</evidence>
<gene>
    <name evidence="1" type="ORF">GBAR_LOCUS22705</name>
</gene>
<dbReference type="AlphaFoldDB" id="A0AA35T304"/>
<evidence type="ECO:0000313" key="2">
    <source>
        <dbReference type="Proteomes" id="UP001174909"/>
    </source>
</evidence>
<keyword evidence="2" id="KW-1185">Reference proteome</keyword>
<comment type="caution">
    <text evidence="1">The sequence shown here is derived from an EMBL/GenBank/DDBJ whole genome shotgun (WGS) entry which is preliminary data.</text>
</comment>
<dbReference type="EMBL" id="CASHTH010003140">
    <property type="protein sequence ID" value="CAI8040830.1"/>
    <property type="molecule type" value="Genomic_DNA"/>
</dbReference>
<name>A0AA35T304_GEOBA</name>
<protein>
    <submittedName>
        <fullName evidence="1">Uncharacterized protein</fullName>
    </submittedName>
</protein>
<organism evidence="1 2">
    <name type="scientific">Geodia barretti</name>
    <name type="common">Barrett's horny sponge</name>
    <dbReference type="NCBI Taxonomy" id="519541"/>
    <lineage>
        <taxon>Eukaryota</taxon>
        <taxon>Metazoa</taxon>
        <taxon>Porifera</taxon>
        <taxon>Demospongiae</taxon>
        <taxon>Heteroscleromorpha</taxon>
        <taxon>Tetractinellida</taxon>
        <taxon>Astrophorina</taxon>
        <taxon>Geodiidae</taxon>
        <taxon>Geodia</taxon>
    </lineage>
</organism>
<feature type="non-terminal residue" evidence="1">
    <location>
        <position position="102"/>
    </location>
</feature>
<accession>A0AA35T304</accession>
<proteinExistence type="predicted"/>
<feature type="non-terminal residue" evidence="1">
    <location>
        <position position="1"/>
    </location>
</feature>
<dbReference type="Proteomes" id="UP001174909">
    <property type="component" value="Unassembled WGS sequence"/>
</dbReference>